<dbReference type="EMBL" id="CH408162">
    <property type="protein sequence ID" value="EDK41636.2"/>
    <property type="molecule type" value="Genomic_DNA"/>
</dbReference>
<dbReference type="AlphaFoldDB" id="A5DR33"/>
<evidence type="ECO:0000313" key="2">
    <source>
        <dbReference type="Proteomes" id="UP000001997"/>
    </source>
</evidence>
<dbReference type="HOGENOM" id="CLU_1372652_0_0_1"/>
<proteinExistence type="predicted"/>
<sequence length="199" mass="22553">MFRGVYGLVYWCTSAGVSQVEITYALVVKVSMKSHYLLVSQYFRYLLKVVLRLKPQTQTPVLFLQFGPITKKILKSQNSSPRALLTSLTVAHPKTKGQRTARVRTWSRRCSQTAAHPTTSASSHSYTHCSQPLPARAPSSNLCWGIFEEQTHCHKTRFEITLSQITAPPVSYKPIHCFCFTGISPHFACVFQPRFDQSR</sequence>
<dbReference type="VEuPathDB" id="FungiDB:PGUG_05734"/>
<reference evidence="1 2" key="1">
    <citation type="journal article" date="2009" name="Nature">
        <title>Evolution of pathogenicity and sexual reproduction in eight Candida genomes.</title>
        <authorList>
            <person name="Butler G."/>
            <person name="Rasmussen M.D."/>
            <person name="Lin M.F."/>
            <person name="Santos M.A."/>
            <person name="Sakthikumar S."/>
            <person name="Munro C.A."/>
            <person name="Rheinbay E."/>
            <person name="Grabherr M."/>
            <person name="Forche A."/>
            <person name="Reedy J.L."/>
            <person name="Agrafioti I."/>
            <person name="Arnaud M.B."/>
            <person name="Bates S."/>
            <person name="Brown A.J."/>
            <person name="Brunke S."/>
            <person name="Costanzo M.C."/>
            <person name="Fitzpatrick D.A."/>
            <person name="de Groot P.W."/>
            <person name="Harris D."/>
            <person name="Hoyer L.L."/>
            <person name="Hube B."/>
            <person name="Klis F.M."/>
            <person name="Kodira C."/>
            <person name="Lennard N."/>
            <person name="Logue M.E."/>
            <person name="Martin R."/>
            <person name="Neiman A.M."/>
            <person name="Nikolaou E."/>
            <person name="Quail M.A."/>
            <person name="Quinn J."/>
            <person name="Santos M.C."/>
            <person name="Schmitzberger F.F."/>
            <person name="Sherlock G."/>
            <person name="Shah P."/>
            <person name="Silverstein K.A."/>
            <person name="Skrzypek M.S."/>
            <person name="Soll D."/>
            <person name="Staggs R."/>
            <person name="Stansfield I."/>
            <person name="Stumpf M.P."/>
            <person name="Sudbery P.E."/>
            <person name="Srikantha T."/>
            <person name="Zeng Q."/>
            <person name="Berman J."/>
            <person name="Berriman M."/>
            <person name="Heitman J."/>
            <person name="Gow N.A."/>
            <person name="Lorenz M.C."/>
            <person name="Birren B.W."/>
            <person name="Kellis M."/>
            <person name="Cuomo C.A."/>
        </authorList>
    </citation>
    <scope>NUCLEOTIDE SEQUENCE [LARGE SCALE GENOMIC DNA]</scope>
    <source>
        <strain evidence="2">ATCC 6260 / CBS 566 / DSM 6381 / JCM 1539 / NBRC 10279 / NRRL Y-324</strain>
    </source>
</reference>
<keyword evidence="2" id="KW-1185">Reference proteome</keyword>
<organism evidence="1 2">
    <name type="scientific">Meyerozyma guilliermondii (strain ATCC 6260 / CBS 566 / DSM 6381 / JCM 1539 / NBRC 10279 / NRRL Y-324)</name>
    <name type="common">Yeast</name>
    <name type="synonym">Candida guilliermondii</name>
    <dbReference type="NCBI Taxonomy" id="294746"/>
    <lineage>
        <taxon>Eukaryota</taxon>
        <taxon>Fungi</taxon>
        <taxon>Dikarya</taxon>
        <taxon>Ascomycota</taxon>
        <taxon>Saccharomycotina</taxon>
        <taxon>Pichiomycetes</taxon>
        <taxon>Debaryomycetaceae</taxon>
        <taxon>Meyerozyma</taxon>
    </lineage>
</organism>
<gene>
    <name evidence="1" type="ORF">PGUG_05734</name>
</gene>
<name>A5DR33_PICGU</name>
<dbReference type="RefSeq" id="XP_001481971.2">
    <property type="nucleotide sequence ID" value="XM_001481921.1"/>
</dbReference>
<dbReference type="InParanoid" id="A5DR33"/>
<dbReference type="Proteomes" id="UP000001997">
    <property type="component" value="Unassembled WGS sequence"/>
</dbReference>
<accession>A5DR33</accession>
<protein>
    <submittedName>
        <fullName evidence="1">Uncharacterized protein</fullName>
    </submittedName>
</protein>
<dbReference type="GeneID" id="5123867"/>
<dbReference type="KEGG" id="pgu:PGUG_05734"/>
<evidence type="ECO:0000313" key="1">
    <source>
        <dbReference type="EMBL" id="EDK41636.2"/>
    </source>
</evidence>